<name>L8GHF8_ACACF</name>
<sequence length="217" mass="24696">MERLMWVDIETASINPGSHVMEIAITLTDFWLNEIASYRSTIYAPRESLMQQLSDWSRDHHQRPKYGNDDCKKSLVDLCADSAISKPINAVEDEIINFLMENISDRPKNGLPRIYMAGSSLHLDKSVIERQFPRLNSLVSHQLVDVTVLLILTSRWSPSVSLGKPPNTSDHTAAGDVRSSLELLRYYKQTLFMNNFVSKKSPPACHTRKKCNKNTYA</sequence>
<dbReference type="AlphaFoldDB" id="L8GHF8"/>
<protein>
    <submittedName>
        <fullName evidence="1">Exonuclease rnase t and dna polymerase iii, putative</fullName>
    </submittedName>
</protein>
<dbReference type="GeneID" id="14912949"/>
<dbReference type="SUPFAM" id="SSF53098">
    <property type="entry name" value="Ribonuclease H-like"/>
    <property type="match status" value="1"/>
</dbReference>
<dbReference type="GO" id="GO:0003676">
    <property type="term" value="F:nucleic acid binding"/>
    <property type="evidence" value="ECO:0007669"/>
    <property type="project" value="InterPro"/>
</dbReference>
<organism evidence="1 2">
    <name type="scientific">Acanthamoeba castellanii (strain ATCC 30010 / Neff)</name>
    <dbReference type="NCBI Taxonomy" id="1257118"/>
    <lineage>
        <taxon>Eukaryota</taxon>
        <taxon>Amoebozoa</taxon>
        <taxon>Discosea</taxon>
        <taxon>Longamoebia</taxon>
        <taxon>Centramoebida</taxon>
        <taxon>Acanthamoebidae</taxon>
        <taxon>Acanthamoeba</taxon>
    </lineage>
</organism>
<dbReference type="InterPro" id="IPR012337">
    <property type="entry name" value="RNaseH-like_sf"/>
</dbReference>
<dbReference type="EMBL" id="KB008116">
    <property type="protein sequence ID" value="ELR12432.1"/>
    <property type="molecule type" value="Genomic_DNA"/>
</dbReference>
<dbReference type="STRING" id="1257118.L8GHF8"/>
<evidence type="ECO:0000313" key="2">
    <source>
        <dbReference type="Proteomes" id="UP000011083"/>
    </source>
</evidence>
<dbReference type="Proteomes" id="UP000011083">
    <property type="component" value="Unassembled WGS sequence"/>
</dbReference>
<keyword evidence="1" id="KW-0378">Hydrolase</keyword>
<reference evidence="1 2" key="1">
    <citation type="journal article" date="2013" name="Genome Biol.">
        <title>Genome of Acanthamoeba castellanii highlights extensive lateral gene transfer and early evolution of tyrosine kinase signaling.</title>
        <authorList>
            <person name="Clarke M."/>
            <person name="Lohan A.J."/>
            <person name="Liu B."/>
            <person name="Lagkouvardos I."/>
            <person name="Roy S."/>
            <person name="Zafar N."/>
            <person name="Bertelli C."/>
            <person name="Schilde C."/>
            <person name="Kianianmomeni A."/>
            <person name="Burglin T.R."/>
            <person name="Frech C."/>
            <person name="Turcotte B."/>
            <person name="Kopec K.O."/>
            <person name="Synnott J.M."/>
            <person name="Choo C."/>
            <person name="Paponov I."/>
            <person name="Finkler A."/>
            <person name="Soon Heng Tan C."/>
            <person name="Hutchins A.P."/>
            <person name="Weinmeier T."/>
            <person name="Rattei T."/>
            <person name="Chu J.S."/>
            <person name="Gimenez G."/>
            <person name="Irimia M."/>
            <person name="Rigden D.J."/>
            <person name="Fitzpatrick D.A."/>
            <person name="Lorenzo-Morales J."/>
            <person name="Bateman A."/>
            <person name="Chiu C.H."/>
            <person name="Tang P."/>
            <person name="Hegemann P."/>
            <person name="Fromm H."/>
            <person name="Raoult D."/>
            <person name="Greub G."/>
            <person name="Miranda-Saavedra D."/>
            <person name="Chen N."/>
            <person name="Nash P."/>
            <person name="Ginger M.L."/>
            <person name="Horn M."/>
            <person name="Schaap P."/>
            <person name="Caler L."/>
            <person name="Loftus B."/>
        </authorList>
    </citation>
    <scope>NUCLEOTIDE SEQUENCE [LARGE SCALE GENOMIC DNA]</scope>
    <source>
        <strain evidence="1 2">Neff</strain>
    </source>
</reference>
<dbReference type="Gene3D" id="3.30.420.10">
    <property type="entry name" value="Ribonuclease H-like superfamily/Ribonuclease H"/>
    <property type="match status" value="1"/>
</dbReference>
<gene>
    <name evidence="1" type="ORF">ACA1_324780</name>
</gene>
<keyword evidence="1" id="KW-0269">Exonuclease</keyword>
<accession>L8GHF8</accession>
<dbReference type="KEGG" id="acan:ACA1_324780"/>
<dbReference type="InterPro" id="IPR036397">
    <property type="entry name" value="RNaseH_sf"/>
</dbReference>
<keyword evidence="2" id="KW-1185">Reference proteome</keyword>
<evidence type="ECO:0000313" key="1">
    <source>
        <dbReference type="EMBL" id="ELR12432.1"/>
    </source>
</evidence>
<keyword evidence="1" id="KW-0540">Nuclease</keyword>
<dbReference type="OrthoDB" id="270189at2759"/>
<dbReference type="GO" id="GO:0004527">
    <property type="term" value="F:exonuclease activity"/>
    <property type="evidence" value="ECO:0007669"/>
    <property type="project" value="UniProtKB-KW"/>
</dbReference>
<proteinExistence type="predicted"/>
<dbReference type="VEuPathDB" id="AmoebaDB:ACA1_324780"/>
<dbReference type="RefSeq" id="XP_004334445.1">
    <property type="nucleotide sequence ID" value="XM_004334397.1"/>
</dbReference>